<evidence type="ECO:0000256" key="5">
    <source>
        <dbReference type="ARBA" id="ARBA00022670"/>
    </source>
</evidence>
<evidence type="ECO:0000256" key="11">
    <source>
        <dbReference type="ARBA" id="ARBA00023049"/>
    </source>
</evidence>
<proteinExistence type="inferred from homology"/>
<keyword evidence="5" id="KW-0645">Protease</keyword>
<evidence type="ECO:0000256" key="3">
    <source>
        <dbReference type="ARBA" id="ARBA00007931"/>
    </source>
</evidence>
<keyword evidence="7" id="KW-0479">Metal-binding</keyword>
<comment type="cofactor">
    <cofactor evidence="1">
        <name>Zn(2+)</name>
        <dbReference type="ChEBI" id="CHEBI:29105"/>
    </cofactor>
</comment>
<gene>
    <name evidence="15" type="ORF">Cva_00515</name>
</gene>
<dbReference type="GO" id="GO:0006508">
    <property type="term" value="P:proteolysis"/>
    <property type="evidence" value="ECO:0007669"/>
    <property type="project" value="UniProtKB-KW"/>
</dbReference>
<sequence>MDIIPFLMKLVVYGLPIVLAITLHEAAHGFVALQCGDNTALRAGRVSFNPLRHVDLFGTIILPGLLLISHAPFLFGYAKPVPVNFGRLRHPRKDTILVAFAGPFTNFVLAFISACLFHLLEFVPEALRLPYIDLLKTSVTINVVLGIFNMLPLLPLDGGRVLTSLLPRKLAIPFAQSERWGMFILMGSIIILPLILSQFSIKFNPVAWLLGPPIDSTIKIIAKLALIGS</sequence>
<keyword evidence="12 13" id="KW-0472">Membrane</keyword>
<dbReference type="InterPro" id="IPR052348">
    <property type="entry name" value="Metallopeptidase_M50B"/>
</dbReference>
<evidence type="ECO:0000256" key="13">
    <source>
        <dbReference type="SAM" id="Phobius"/>
    </source>
</evidence>
<evidence type="ECO:0000256" key="6">
    <source>
        <dbReference type="ARBA" id="ARBA00022692"/>
    </source>
</evidence>
<comment type="caution">
    <text evidence="15">The sequence shown here is derived from an EMBL/GenBank/DDBJ whole genome shotgun (WGS) entry which is preliminary data.</text>
</comment>
<dbReference type="AlphaFoldDB" id="A0A0K8MBG4"/>
<dbReference type="GO" id="GO:0046872">
    <property type="term" value="F:metal ion binding"/>
    <property type="evidence" value="ECO:0007669"/>
    <property type="project" value="UniProtKB-KW"/>
</dbReference>
<evidence type="ECO:0000256" key="12">
    <source>
        <dbReference type="ARBA" id="ARBA00023136"/>
    </source>
</evidence>
<dbReference type="STRING" id="1629334.Cva_00515"/>
<keyword evidence="11" id="KW-0482">Metalloprotease</keyword>
<dbReference type="EMBL" id="BBVC01000020">
    <property type="protein sequence ID" value="GAO97875.1"/>
    <property type="molecule type" value="Genomic_DNA"/>
</dbReference>
<dbReference type="Pfam" id="PF02163">
    <property type="entry name" value="Peptidase_M50"/>
    <property type="match status" value="2"/>
</dbReference>
<evidence type="ECO:0000256" key="7">
    <source>
        <dbReference type="ARBA" id="ARBA00022723"/>
    </source>
</evidence>
<protein>
    <submittedName>
        <fullName evidence="15">Peptidase family M50</fullName>
    </submittedName>
</protein>
<evidence type="ECO:0000313" key="15">
    <source>
        <dbReference type="EMBL" id="GAO97875.1"/>
    </source>
</evidence>
<dbReference type="GO" id="GO:0005886">
    <property type="term" value="C:plasma membrane"/>
    <property type="evidence" value="ECO:0007669"/>
    <property type="project" value="UniProtKB-SubCell"/>
</dbReference>
<evidence type="ECO:0000256" key="2">
    <source>
        <dbReference type="ARBA" id="ARBA00004651"/>
    </source>
</evidence>
<keyword evidence="10 13" id="KW-1133">Transmembrane helix</keyword>
<keyword evidence="8" id="KW-0378">Hydrolase</keyword>
<organism evidence="15 16">
    <name type="scientific">Caedimonas varicaedens</name>
    <dbReference type="NCBI Taxonomy" id="1629334"/>
    <lineage>
        <taxon>Bacteria</taxon>
        <taxon>Pseudomonadati</taxon>
        <taxon>Pseudomonadota</taxon>
        <taxon>Alphaproteobacteria</taxon>
        <taxon>Holosporales</taxon>
        <taxon>Caedimonadaceae</taxon>
        <taxon>Caedimonas</taxon>
    </lineage>
</organism>
<evidence type="ECO:0000256" key="8">
    <source>
        <dbReference type="ARBA" id="ARBA00022801"/>
    </source>
</evidence>
<feature type="domain" description="Peptidase M50" evidence="14">
    <location>
        <begin position="132"/>
        <end position="186"/>
    </location>
</feature>
<dbReference type="CDD" id="cd06158">
    <property type="entry name" value="S2P-M50_like_1"/>
    <property type="match status" value="1"/>
</dbReference>
<dbReference type="InterPro" id="IPR044537">
    <property type="entry name" value="Rip2-like"/>
</dbReference>
<feature type="transmembrane region" description="Helical" evidence="13">
    <location>
        <begin position="56"/>
        <end position="75"/>
    </location>
</feature>
<evidence type="ECO:0000313" key="16">
    <source>
        <dbReference type="Proteomes" id="UP000036771"/>
    </source>
</evidence>
<evidence type="ECO:0000256" key="10">
    <source>
        <dbReference type="ARBA" id="ARBA00022989"/>
    </source>
</evidence>
<dbReference type="OrthoDB" id="9800627at2"/>
<dbReference type="PANTHER" id="PTHR35864">
    <property type="entry name" value="ZINC METALLOPROTEASE MJ0611-RELATED"/>
    <property type="match status" value="1"/>
</dbReference>
<evidence type="ECO:0000256" key="4">
    <source>
        <dbReference type="ARBA" id="ARBA00022475"/>
    </source>
</evidence>
<feature type="transmembrane region" description="Helical" evidence="13">
    <location>
        <begin position="180"/>
        <end position="201"/>
    </location>
</feature>
<dbReference type="Proteomes" id="UP000036771">
    <property type="component" value="Unassembled WGS sequence"/>
</dbReference>
<accession>A0A0K8MBG4</accession>
<comment type="subcellular location">
    <subcellularLocation>
        <location evidence="2">Cell membrane</location>
        <topology evidence="2">Multi-pass membrane protein</topology>
    </subcellularLocation>
</comment>
<reference evidence="15 16" key="1">
    <citation type="submission" date="2015-03" db="EMBL/GenBank/DDBJ databases">
        <title>Caedibacter varicaedens, whole genome shotgun sequence.</title>
        <authorList>
            <person name="Suzuki H."/>
            <person name="Dapper A.L."/>
            <person name="Gibson A.K."/>
            <person name="Jackson C."/>
            <person name="Lee H."/>
            <person name="Pejaver V.R."/>
            <person name="Doak T."/>
            <person name="Lynch M."/>
        </authorList>
    </citation>
    <scope>NUCLEOTIDE SEQUENCE [LARGE SCALE GENOMIC DNA]</scope>
</reference>
<comment type="similarity">
    <text evidence="3">Belongs to the peptidase M50B family.</text>
</comment>
<keyword evidence="9" id="KW-0862">Zinc</keyword>
<keyword evidence="16" id="KW-1185">Reference proteome</keyword>
<feature type="transmembrane region" description="Helical" evidence="13">
    <location>
        <begin position="139"/>
        <end position="159"/>
    </location>
</feature>
<feature type="transmembrane region" description="Helical" evidence="13">
    <location>
        <begin position="96"/>
        <end position="119"/>
    </location>
</feature>
<evidence type="ECO:0000256" key="1">
    <source>
        <dbReference type="ARBA" id="ARBA00001947"/>
    </source>
</evidence>
<dbReference type="GO" id="GO:0008237">
    <property type="term" value="F:metallopeptidase activity"/>
    <property type="evidence" value="ECO:0007669"/>
    <property type="project" value="UniProtKB-KW"/>
</dbReference>
<evidence type="ECO:0000259" key="14">
    <source>
        <dbReference type="Pfam" id="PF02163"/>
    </source>
</evidence>
<dbReference type="InterPro" id="IPR008915">
    <property type="entry name" value="Peptidase_M50"/>
</dbReference>
<keyword evidence="4" id="KW-1003">Cell membrane</keyword>
<feature type="domain" description="Peptidase M50" evidence="14">
    <location>
        <begin position="17"/>
        <end position="120"/>
    </location>
</feature>
<dbReference type="PANTHER" id="PTHR35864:SF1">
    <property type="entry name" value="ZINC METALLOPROTEASE YWHC-RELATED"/>
    <property type="match status" value="1"/>
</dbReference>
<keyword evidence="6 13" id="KW-0812">Transmembrane</keyword>
<evidence type="ECO:0000256" key="9">
    <source>
        <dbReference type="ARBA" id="ARBA00022833"/>
    </source>
</evidence>
<name>A0A0K8MBG4_9PROT</name>